<dbReference type="HAMAP" id="MF_01627">
    <property type="entry name" value="Pur_nucleosid_phosp"/>
    <property type="match status" value="1"/>
</dbReference>
<name>A0A927N7N2_9ACTN</name>
<evidence type="ECO:0000256" key="5">
    <source>
        <dbReference type="ARBA" id="ARBA00022679"/>
    </source>
</evidence>
<dbReference type="CDD" id="cd09006">
    <property type="entry name" value="PNP_EcPNPI-like"/>
    <property type="match status" value="1"/>
</dbReference>
<dbReference type="EMBL" id="JADBEM010000001">
    <property type="protein sequence ID" value="MBE1611728.1"/>
    <property type="molecule type" value="Genomic_DNA"/>
</dbReference>
<dbReference type="Pfam" id="PF01048">
    <property type="entry name" value="PNP_UDP_1"/>
    <property type="match status" value="1"/>
</dbReference>
<dbReference type="NCBIfam" id="NF004489">
    <property type="entry name" value="PRK05819.1"/>
    <property type="match status" value="1"/>
</dbReference>
<dbReference type="Proteomes" id="UP000638648">
    <property type="component" value="Unassembled WGS sequence"/>
</dbReference>
<evidence type="ECO:0000256" key="6">
    <source>
        <dbReference type="ARBA" id="ARBA00048447"/>
    </source>
</evidence>
<dbReference type="PANTHER" id="PTHR43691:SF11">
    <property type="entry name" value="FI09636P-RELATED"/>
    <property type="match status" value="1"/>
</dbReference>
<evidence type="ECO:0000256" key="1">
    <source>
        <dbReference type="ARBA" id="ARBA00010456"/>
    </source>
</evidence>
<dbReference type="Gene3D" id="3.40.50.1580">
    <property type="entry name" value="Nucleoside phosphorylase domain"/>
    <property type="match status" value="1"/>
</dbReference>
<comment type="similarity">
    <text evidence="1">Belongs to the PNP/UDP phosphorylase family.</text>
</comment>
<evidence type="ECO:0000313" key="9">
    <source>
        <dbReference type="Proteomes" id="UP000638648"/>
    </source>
</evidence>
<sequence length="234" mass="25331">MSTHIGAAPGQVADTVLLPGDPLRAQWIAQTYLRDVECYSSVRNMLGFTGTYGDRRISVQGTGMGHPSLAIYATELMADYGVRTLVRVGSCGALSERLAVRDVVLAITASTDSAMNRIRFEGFDYAPAADFGLLRTAADVARERELPIHVAGVASIDSFYSDRPELLLRLADYGVVAVDMETNMLYTLAAKFDARALTVLTVSDHIRTGEATTAQERERTFTAMAELALETVTA</sequence>
<dbReference type="NCBIfam" id="TIGR00107">
    <property type="entry name" value="deoD"/>
    <property type="match status" value="1"/>
</dbReference>
<protein>
    <recommendedName>
        <fullName evidence="3">Uridine phosphorylase</fullName>
        <ecNumber evidence="2">2.4.2.3</ecNumber>
    </recommendedName>
</protein>
<evidence type="ECO:0000313" key="8">
    <source>
        <dbReference type="EMBL" id="MBE1611728.1"/>
    </source>
</evidence>
<dbReference type="GO" id="GO:0006152">
    <property type="term" value="P:purine nucleoside catabolic process"/>
    <property type="evidence" value="ECO:0007669"/>
    <property type="project" value="TreeGrafter"/>
</dbReference>
<dbReference type="PANTHER" id="PTHR43691">
    <property type="entry name" value="URIDINE PHOSPHORYLASE"/>
    <property type="match status" value="1"/>
</dbReference>
<keyword evidence="5 8" id="KW-0808">Transferase</keyword>
<evidence type="ECO:0000259" key="7">
    <source>
        <dbReference type="Pfam" id="PF01048"/>
    </source>
</evidence>
<gene>
    <name evidence="8" type="ORF">HEB94_008576</name>
</gene>
<evidence type="ECO:0000256" key="3">
    <source>
        <dbReference type="ARBA" id="ARBA00021980"/>
    </source>
</evidence>
<proteinExistence type="inferred from homology"/>
<comment type="caution">
    <text evidence="8">The sequence shown here is derived from an EMBL/GenBank/DDBJ whole genome shotgun (WGS) entry which is preliminary data.</text>
</comment>
<evidence type="ECO:0000256" key="4">
    <source>
        <dbReference type="ARBA" id="ARBA00022676"/>
    </source>
</evidence>
<dbReference type="AlphaFoldDB" id="A0A927N7N2"/>
<dbReference type="GO" id="GO:0005829">
    <property type="term" value="C:cytosol"/>
    <property type="evidence" value="ECO:0007669"/>
    <property type="project" value="TreeGrafter"/>
</dbReference>
<comment type="catalytic activity">
    <reaction evidence="6">
        <text>uridine + phosphate = alpha-D-ribose 1-phosphate + uracil</text>
        <dbReference type="Rhea" id="RHEA:24388"/>
        <dbReference type="ChEBI" id="CHEBI:16704"/>
        <dbReference type="ChEBI" id="CHEBI:17568"/>
        <dbReference type="ChEBI" id="CHEBI:43474"/>
        <dbReference type="ChEBI" id="CHEBI:57720"/>
        <dbReference type="EC" id="2.4.2.3"/>
    </reaction>
</comment>
<reference evidence="8" key="1">
    <citation type="submission" date="2020-10" db="EMBL/GenBank/DDBJ databases">
        <title>Sequencing the genomes of 1000 actinobacteria strains.</title>
        <authorList>
            <person name="Klenk H.-P."/>
        </authorList>
    </citation>
    <scope>NUCLEOTIDE SEQUENCE</scope>
    <source>
        <strain evidence="8">DSM 45354</strain>
    </source>
</reference>
<keyword evidence="9" id="KW-1185">Reference proteome</keyword>
<dbReference type="EC" id="2.4.2.3" evidence="2"/>
<dbReference type="InterPro" id="IPR018016">
    <property type="entry name" value="Nucleoside_phosphorylase_CS"/>
</dbReference>
<dbReference type="SUPFAM" id="SSF53167">
    <property type="entry name" value="Purine and uridine phosphorylases"/>
    <property type="match status" value="1"/>
</dbReference>
<dbReference type="RefSeq" id="WP_192754895.1">
    <property type="nucleotide sequence ID" value="NZ_BAABJL010000176.1"/>
</dbReference>
<dbReference type="InterPro" id="IPR035994">
    <property type="entry name" value="Nucleoside_phosphorylase_sf"/>
</dbReference>
<keyword evidence="4 8" id="KW-0328">Glycosyltransferase</keyword>
<dbReference type="PROSITE" id="PS01232">
    <property type="entry name" value="PNP_UDP_1"/>
    <property type="match status" value="1"/>
</dbReference>
<feature type="domain" description="Nucleoside phosphorylase" evidence="7">
    <location>
        <begin position="16"/>
        <end position="228"/>
    </location>
</feature>
<dbReference type="GO" id="GO:0004850">
    <property type="term" value="F:uridine phosphorylase activity"/>
    <property type="evidence" value="ECO:0007669"/>
    <property type="project" value="UniProtKB-EC"/>
</dbReference>
<accession>A0A927N7N2</accession>
<evidence type="ECO:0000256" key="2">
    <source>
        <dbReference type="ARBA" id="ARBA00011888"/>
    </source>
</evidence>
<dbReference type="GO" id="GO:0004731">
    <property type="term" value="F:purine-nucleoside phosphorylase activity"/>
    <property type="evidence" value="ECO:0007669"/>
    <property type="project" value="InterPro"/>
</dbReference>
<dbReference type="InterPro" id="IPR000845">
    <property type="entry name" value="Nucleoside_phosphorylase_d"/>
</dbReference>
<dbReference type="InterPro" id="IPR004402">
    <property type="entry name" value="DeoD-type"/>
</dbReference>
<organism evidence="8 9">
    <name type="scientific">Actinopolymorpha pittospori</name>
    <dbReference type="NCBI Taxonomy" id="648752"/>
    <lineage>
        <taxon>Bacteria</taxon>
        <taxon>Bacillati</taxon>
        <taxon>Actinomycetota</taxon>
        <taxon>Actinomycetes</taxon>
        <taxon>Propionibacteriales</taxon>
        <taxon>Actinopolymorphaceae</taxon>
        <taxon>Actinopolymorpha</taxon>
    </lineage>
</organism>